<feature type="domain" description="HD" evidence="1">
    <location>
        <begin position="37"/>
        <end position="161"/>
    </location>
</feature>
<dbReference type="CDD" id="cd00077">
    <property type="entry name" value="HDc"/>
    <property type="match status" value="1"/>
</dbReference>
<dbReference type="Pfam" id="PF13487">
    <property type="entry name" value="HD_5"/>
    <property type="match status" value="1"/>
</dbReference>
<dbReference type="PANTHER" id="PTHR43155">
    <property type="entry name" value="CYCLIC DI-GMP PHOSPHODIESTERASE PA4108-RELATED"/>
    <property type="match status" value="1"/>
</dbReference>
<dbReference type="InterPro" id="IPR003607">
    <property type="entry name" value="HD/PDEase_dom"/>
</dbReference>
<dbReference type="PROSITE" id="PS51831">
    <property type="entry name" value="HD"/>
    <property type="match status" value="1"/>
</dbReference>
<feature type="domain" description="HD-GYP" evidence="2">
    <location>
        <begin position="15"/>
        <end position="207"/>
    </location>
</feature>
<dbReference type="SMART" id="SM00471">
    <property type="entry name" value="HDc"/>
    <property type="match status" value="1"/>
</dbReference>
<accession>A0A4Y3PFG9</accession>
<dbReference type="EMBL" id="BJMH01000004">
    <property type="protein sequence ID" value="GEB31465.1"/>
    <property type="molecule type" value="Genomic_DNA"/>
</dbReference>
<sequence>MQKLLKTMLYCHQATTNLMIDTIHSLITSVNARDPYTYQHSLNVGFYAWKIANQFQLGEEECVNMYIAGLLHDIGKIGTPDSILRKYGELTKEEWELIKKHPETGCAIVQMIGPLQNRGIDQTILYHHERMDGQGYPHGLSSAEIPLGAKIVSVAEAFDAMTTVRLYRPALPYGEAVEQLIDGKGTQFDPIVVDAFLKSMADRSWWD</sequence>
<gene>
    <name evidence="3" type="ORF">BPA01_10450</name>
</gene>
<keyword evidence="4" id="KW-1185">Reference proteome</keyword>
<dbReference type="AlphaFoldDB" id="A0A4Y3PFG9"/>
<dbReference type="InterPro" id="IPR037522">
    <property type="entry name" value="HD_GYP_dom"/>
</dbReference>
<evidence type="ECO:0000259" key="2">
    <source>
        <dbReference type="PROSITE" id="PS51832"/>
    </source>
</evidence>
<organism evidence="3 4">
    <name type="scientific">Brevibacillus parabrevis</name>
    <dbReference type="NCBI Taxonomy" id="54914"/>
    <lineage>
        <taxon>Bacteria</taxon>
        <taxon>Bacillati</taxon>
        <taxon>Bacillota</taxon>
        <taxon>Bacilli</taxon>
        <taxon>Bacillales</taxon>
        <taxon>Paenibacillaceae</taxon>
        <taxon>Brevibacillus</taxon>
    </lineage>
</organism>
<dbReference type="Proteomes" id="UP000316882">
    <property type="component" value="Unassembled WGS sequence"/>
</dbReference>
<dbReference type="RefSeq" id="WP_233454066.1">
    <property type="nucleotide sequence ID" value="NZ_BJMH01000004.1"/>
</dbReference>
<evidence type="ECO:0000259" key="1">
    <source>
        <dbReference type="PROSITE" id="PS51831"/>
    </source>
</evidence>
<dbReference type="InterPro" id="IPR006674">
    <property type="entry name" value="HD_domain"/>
</dbReference>
<proteinExistence type="predicted"/>
<dbReference type="NCBIfam" id="TIGR00277">
    <property type="entry name" value="HDIG"/>
    <property type="match status" value="1"/>
</dbReference>
<comment type="caution">
    <text evidence="3">The sequence shown here is derived from an EMBL/GenBank/DDBJ whole genome shotgun (WGS) entry which is preliminary data.</text>
</comment>
<name>A0A4Y3PFG9_BREPA</name>
<dbReference type="PANTHER" id="PTHR43155:SF2">
    <property type="entry name" value="CYCLIC DI-GMP PHOSPHODIESTERASE PA4108"/>
    <property type="match status" value="1"/>
</dbReference>
<reference evidence="3 4" key="1">
    <citation type="submission" date="2019-06" db="EMBL/GenBank/DDBJ databases">
        <title>Whole genome shotgun sequence of Brevibacillus parabrevis NBRC 12334.</title>
        <authorList>
            <person name="Hosoyama A."/>
            <person name="Uohara A."/>
            <person name="Ohji S."/>
            <person name="Ichikawa N."/>
        </authorList>
    </citation>
    <scope>NUCLEOTIDE SEQUENCE [LARGE SCALE GENOMIC DNA]</scope>
    <source>
        <strain evidence="3 4">NBRC 12334</strain>
    </source>
</reference>
<evidence type="ECO:0000313" key="4">
    <source>
        <dbReference type="Proteomes" id="UP000316882"/>
    </source>
</evidence>
<evidence type="ECO:0000313" key="3">
    <source>
        <dbReference type="EMBL" id="GEB31465.1"/>
    </source>
</evidence>
<dbReference type="PROSITE" id="PS51832">
    <property type="entry name" value="HD_GYP"/>
    <property type="match status" value="1"/>
</dbReference>
<protein>
    <submittedName>
        <fullName evidence="3">Uncharacterized protein</fullName>
    </submittedName>
</protein>
<dbReference type="SUPFAM" id="SSF109604">
    <property type="entry name" value="HD-domain/PDEase-like"/>
    <property type="match status" value="1"/>
</dbReference>
<dbReference type="Gene3D" id="1.10.3210.10">
    <property type="entry name" value="Hypothetical protein af1432"/>
    <property type="match status" value="1"/>
</dbReference>
<dbReference type="InterPro" id="IPR006675">
    <property type="entry name" value="HDIG_dom"/>
</dbReference>